<dbReference type="InterPro" id="IPR004662">
    <property type="entry name" value="AcgluKinase_fam"/>
</dbReference>
<evidence type="ECO:0000256" key="7">
    <source>
        <dbReference type="ARBA" id="ARBA00022571"/>
    </source>
</evidence>
<comment type="pathway">
    <text evidence="3 19">Amino-acid biosynthesis; L-arginine biosynthesis; N(2)-acetyl-L-ornithine from L-glutamate: step 3/4.</text>
</comment>
<dbReference type="STRING" id="35722.A0A0B7MTG5"/>
<dbReference type="UniPathway" id="UPA00068">
    <property type="reaction ID" value="UER00107"/>
</dbReference>
<dbReference type="GO" id="GO:0003991">
    <property type="term" value="F:acetylglutamate kinase activity"/>
    <property type="evidence" value="ECO:0007669"/>
    <property type="project" value="UniProtKB-EC"/>
</dbReference>
<comment type="similarity">
    <text evidence="5 19">In the C-terminal section; belongs to the NAGSA dehydrogenase family.</text>
</comment>
<evidence type="ECO:0000256" key="19">
    <source>
        <dbReference type="PIRNR" id="PIRNR036440"/>
    </source>
</evidence>
<evidence type="ECO:0000256" key="8">
    <source>
        <dbReference type="ARBA" id="ARBA00022605"/>
    </source>
</evidence>
<dbReference type="GO" id="GO:0005759">
    <property type="term" value="C:mitochondrial matrix"/>
    <property type="evidence" value="ECO:0007669"/>
    <property type="project" value="TreeGrafter"/>
</dbReference>
<dbReference type="PROSITE" id="PS51731">
    <property type="entry name" value="GNAT_NAGS"/>
    <property type="match status" value="1"/>
</dbReference>
<dbReference type="PROSITE" id="PS01224">
    <property type="entry name" value="ARGC"/>
    <property type="match status" value="1"/>
</dbReference>
<dbReference type="InterPro" id="IPR011241">
    <property type="entry name" value="NAGK/NAGSA"/>
</dbReference>
<evidence type="ECO:0000313" key="22">
    <source>
        <dbReference type="EMBL" id="CEP08402.1"/>
    </source>
</evidence>
<evidence type="ECO:0000256" key="1">
    <source>
        <dbReference type="ARBA" id="ARBA00004173"/>
    </source>
</evidence>
<dbReference type="FunFam" id="3.40.1160.10:FF:000046">
    <property type="entry name" value="N-acetylglutamate kinase / N-acetylglutamate synthase"/>
    <property type="match status" value="1"/>
</dbReference>
<accession>A0A0B7MTG5</accession>
<reference evidence="22 23" key="1">
    <citation type="submission" date="2014-09" db="EMBL/GenBank/DDBJ databases">
        <authorList>
            <person name="Ellenberger Sabrina"/>
        </authorList>
    </citation>
    <scope>NUCLEOTIDE SEQUENCE [LARGE SCALE GENOMIC DNA]</scope>
    <source>
        <strain evidence="22 23">CBS 412.66</strain>
    </source>
</reference>
<keyword evidence="16 19" id="KW-0496">Mitochondrion</keyword>
<name>A0A0B7MTG5_9FUNG</name>
<keyword evidence="17 19" id="KW-0511">Multifunctional enzyme</keyword>
<dbReference type="InterPro" id="IPR036393">
    <property type="entry name" value="AceGlu_kinase-like_sf"/>
</dbReference>
<dbReference type="GO" id="GO:0005524">
    <property type="term" value="F:ATP binding"/>
    <property type="evidence" value="ECO:0007669"/>
    <property type="project" value="UniProtKB-UniRule"/>
</dbReference>
<keyword evidence="11 19" id="KW-0418">Kinase</keyword>
<dbReference type="Pfam" id="PF22698">
    <property type="entry name" value="Semialdhyde_dhC_1"/>
    <property type="match status" value="1"/>
</dbReference>
<keyword evidence="10 19" id="KW-0547">Nucleotide-binding</keyword>
<dbReference type="InterPro" id="IPR058924">
    <property type="entry name" value="AGPR_dimerisation_dom"/>
</dbReference>
<gene>
    <name evidence="22" type="primary">PARPA_01713.1 scaffold 1359</name>
</gene>
<evidence type="ECO:0000256" key="2">
    <source>
        <dbReference type="ARBA" id="ARBA00004828"/>
    </source>
</evidence>
<dbReference type="Proteomes" id="UP000054107">
    <property type="component" value="Unassembled WGS sequence"/>
</dbReference>
<evidence type="ECO:0000256" key="6">
    <source>
        <dbReference type="ARBA" id="ARBA00013065"/>
    </source>
</evidence>
<dbReference type="PIRSF" id="PIRSF036440">
    <property type="entry name" value="ARG5-6"/>
    <property type="match status" value="1"/>
</dbReference>
<evidence type="ECO:0000256" key="20">
    <source>
        <dbReference type="PROSITE-ProRule" id="PRU10010"/>
    </source>
</evidence>
<evidence type="ECO:0000256" key="17">
    <source>
        <dbReference type="ARBA" id="ARBA00023268"/>
    </source>
</evidence>
<dbReference type="GO" id="GO:0070401">
    <property type="term" value="F:NADP+ binding"/>
    <property type="evidence" value="ECO:0007669"/>
    <property type="project" value="InterPro"/>
</dbReference>
<dbReference type="InterPro" id="IPR041734">
    <property type="entry name" value="NAGK-fArgBP"/>
</dbReference>
<keyword evidence="8 19" id="KW-0028">Amino-acid biosynthesis</keyword>
<dbReference type="InterPro" id="IPR001048">
    <property type="entry name" value="Asp/Glu/Uridylate_kinase"/>
</dbReference>
<dbReference type="InterPro" id="IPR006855">
    <property type="entry name" value="Vertebrate-like_GNAT_dom"/>
</dbReference>
<protein>
    <recommendedName>
        <fullName evidence="6">acetylglutamate kinase</fullName>
        <ecNumber evidence="6">2.7.2.8</ecNumber>
    </recommendedName>
</protein>
<comment type="similarity">
    <text evidence="4 19">In the N-terminal section; belongs to the acetylglutamate kinase family.</text>
</comment>
<comment type="subcellular location">
    <subcellularLocation>
        <location evidence="1 19">Mitochondrion</location>
    </subcellularLocation>
</comment>
<keyword evidence="13 19" id="KW-0521">NADP</keyword>
<dbReference type="InterPro" id="IPR023013">
    <property type="entry name" value="AGPR_AS"/>
</dbReference>
<evidence type="ECO:0000313" key="23">
    <source>
        <dbReference type="Proteomes" id="UP000054107"/>
    </source>
</evidence>
<dbReference type="AlphaFoldDB" id="A0A0B7MTG5"/>
<dbReference type="OrthoDB" id="438291at2759"/>
<comment type="catalytic activity">
    <reaction evidence="18">
        <text>N-acetyl-L-glutamate + ATP = N-acetyl-L-glutamyl 5-phosphate + ADP</text>
        <dbReference type="Rhea" id="RHEA:14629"/>
        <dbReference type="ChEBI" id="CHEBI:30616"/>
        <dbReference type="ChEBI" id="CHEBI:44337"/>
        <dbReference type="ChEBI" id="CHEBI:57936"/>
        <dbReference type="ChEBI" id="CHEBI:456216"/>
        <dbReference type="EC" id="2.7.2.8"/>
    </reaction>
</comment>
<dbReference type="SUPFAM" id="SSF51735">
    <property type="entry name" value="NAD(P)-binding Rossmann-fold domains"/>
    <property type="match status" value="1"/>
</dbReference>
<dbReference type="InterPro" id="IPR036291">
    <property type="entry name" value="NAD(P)-bd_dom_sf"/>
</dbReference>
<dbReference type="EC" id="2.7.2.8" evidence="6"/>
<evidence type="ECO:0000256" key="5">
    <source>
        <dbReference type="ARBA" id="ARBA00007239"/>
    </source>
</evidence>
<dbReference type="Pfam" id="PF00696">
    <property type="entry name" value="AA_kinase"/>
    <property type="match status" value="1"/>
</dbReference>
<evidence type="ECO:0000256" key="10">
    <source>
        <dbReference type="ARBA" id="ARBA00022741"/>
    </source>
</evidence>
<keyword evidence="23" id="KW-1185">Reference proteome</keyword>
<evidence type="ECO:0000256" key="18">
    <source>
        <dbReference type="ARBA" id="ARBA00048141"/>
    </source>
</evidence>
<sequence>MLSIARKSTLAGCVSRIAQRSIATATVRPVALSSGQQSIQSRQYTNASATAEKETITKLLYNIGSRKEVEQYLRHFSSVESQKFAVIKVGGAVLTDELETLASALTFLNRVGLYPIVLHGAGPQLNRLLEEAKVEPQYEEGIRITDPQTLEIARKVFMAENLKLVDALERHGTRARPIPGGVFVADYLDKDKYGYVGKITGVNKEVIESSIRAGALPILTSLAETPTGQILNVNADVAAAELATVLEPLKIVFLNEKNGLYHGVTGKKIDTINLDEEYEDLLKEPWVRYGTKLKINQCKELLDGLPRSSSVAIISAGHLHKELFTDSGAGTLIRRGHKLFKYNKLDEVDPDKLRRIMEAEDLSIQAGEGSVASYLRSLQHKDVQIYTDEPGQVLAIVTKDPKDPSKPAVLEKLLTSKTAVLNNVAENLWNSIRKDNDTLTWRVDSRAKEGNLDPSWHFERADGSLRNSQDGSTTFFYGISDNDTVKQTLDNISTQKASVPSGIRSFSTHRHNNFQYMPRRGFASASGPKNVGLIGARGYTGRELINLINSHPNLNLTHVSSRELEGKPLQGYTKSDLTYVNLKPEDLKAQEEVDAWVLALPNGVCTPFVNQVNQDVKSGQSTEKVLVDLSADYRFDTTWTYGLPEFNRENIKGATRVANPGCYATGAQISLRPLLPFLDKHSAPTVFGVSGYSGAGTKPSPKNDPTFLKDNLIPYSLTNHIHEREVSYQLGTPVNFIPHVASWFQGIALTVNVPLNKTMSSQDIKSAFEEFYQGEQLVKVLESGEPLVRDNAGKHFTRVGGFNVHPDGRRAVITTTIDNLLKGAATQALQNLNLSLGFDEYTGIPTN</sequence>
<evidence type="ECO:0000256" key="15">
    <source>
        <dbReference type="ARBA" id="ARBA00023002"/>
    </source>
</evidence>
<dbReference type="GO" id="GO:0051287">
    <property type="term" value="F:NAD binding"/>
    <property type="evidence" value="ECO:0007669"/>
    <property type="project" value="UniProtKB-UniRule"/>
</dbReference>
<evidence type="ECO:0000256" key="16">
    <source>
        <dbReference type="ARBA" id="ARBA00023128"/>
    </source>
</evidence>
<feature type="active site" evidence="20">
    <location>
        <position position="662"/>
    </location>
</feature>
<dbReference type="SUPFAM" id="SSF55347">
    <property type="entry name" value="Glyceraldehyde-3-phosphate dehydrogenase-like, C-terminal domain"/>
    <property type="match status" value="1"/>
</dbReference>
<dbReference type="InterPro" id="IPR000534">
    <property type="entry name" value="Semialdehyde_DH_NAD-bd"/>
</dbReference>
<dbReference type="Pfam" id="PF04768">
    <property type="entry name" value="NAT"/>
    <property type="match status" value="1"/>
</dbReference>
<dbReference type="SMART" id="SM00859">
    <property type="entry name" value="Semialdhyde_dh"/>
    <property type="match status" value="1"/>
</dbReference>
<dbReference type="Gene3D" id="3.40.50.720">
    <property type="entry name" value="NAD(P)-binding Rossmann-like Domain"/>
    <property type="match status" value="1"/>
</dbReference>
<keyword evidence="9 19" id="KW-0808">Transferase</keyword>
<keyword evidence="7 19" id="KW-0055">Arginine biosynthesis</keyword>
<dbReference type="InterPro" id="IPR000706">
    <property type="entry name" value="AGPR_type-1"/>
</dbReference>
<evidence type="ECO:0000259" key="21">
    <source>
        <dbReference type="PROSITE" id="PS51731"/>
    </source>
</evidence>
<evidence type="ECO:0000256" key="4">
    <source>
        <dbReference type="ARBA" id="ARBA00006830"/>
    </source>
</evidence>
<evidence type="ECO:0000256" key="12">
    <source>
        <dbReference type="ARBA" id="ARBA00022840"/>
    </source>
</evidence>
<feature type="domain" description="N-acetyltransferase" evidence="21">
    <location>
        <begin position="337"/>
        <end position="500"/>
    </location>
</feature>
<dbReference type="NCBIfam" id="TIGR01850">
    <property type="entry name" value="argC"/>
    <property type="match status" value="1"/>
</dbReference>
<dbReference type="CDD" id="cd23936">
    <property type="entry name" value="AGPR_C_ARG5_6_like"/>
    <property type="match status" value="1"/>
</dbReference>
<dbReference type="CDD" id="cd24149">
    <property type="entry name" value="AGPR_N_ARG5_6_like"/>
    <property type="match status" value="1"/>
</dbReference>
<dbReference type="PANTHER" id="PTHR23342">
    <property type="entry name" value="N-ACETYLGLUTAMATE SYNTHASE"/>
    <property type="match status" value="1"/>
</dbReference>
<keyword evidence="14" id="KW-0809">Transit peptide</keyword>
<dbReference type="NCBIfam" id="TIGR00761">
    <property type="entry name" value="argB"/>
    <property type="match status" value="1"/>
</dbReference>
<dbReference type="SUPFAM" id="SSF53633">
    <property type="entry name" value="Carbamate kinase-like"/>
    <property type="match status" value="1"/>
</dbReference>
<dbReference type="CDD" id="cd04252">
    <property type="entry name" value="AAK_NAGK-fArgBP"/>
    <property type="match status" value="1"/>
</dbReference>
<evidence type="ECO:0000256" key="14">
    <source>
        <dbReference type="ARBA" id="ARBA00022946"/>
    </source>
</evidence>
<evidence type="ECO:0000256" key="3">
    <source>
        <dbReference type="ARBA" id="ARBA00004862"/>
    </source>
</evidence>
<dbReference type="GO" id="GO:0006526">
    <property type="term" value="P:L-arginine biosynthetic process"/>
    <property type="evidence" value="ECO:0007669"/>
    <property type="project" value="UniProtKB-UniRule"/>
</dbReference>
<dbReference type="Pfam" id="PF01118">
    <property type="entry name" value="Semialdhyde_dh"/>
    <property type="match status" value="1"/>
</dbReference>
<dbReference type="HAMAP" id="MF_00150">
    <property type="entry name" value="ArgC_type1"/>
    <property type="match status" value="1"/>
</dbReference>
<organism evidence="22 23">
    <name type="scientific">Parasitella parasitica</name>
    <dbReference type="NCBI Taxonomy" id="35722"/>
    <lineage>
        <taxon>Eukaryota</taxon>
        <taxon>Fungi</taxon>
        <taxon>Fungi incertae sedis</taxon>
        <taxon>Mucoromycota</taxon>
        <taxon>Mucoromycotina</taxon>
        <taxon>Mucoromycetes</taxon>
        <taxon>Mucorales</taxon>
        <taxon>Mucorineae</taxon>
        <taxon>Mucoraceae</taxon>
        <taxon>Parasitella</taxon>
    </lineage>
</organism>
<dbReference type="EMBL" id="LN719426">
    <property type="protein sequence ID" value="CEP08402.1"/>
    <property type="molecule type" value="Genomic_DNA"/>
</dbReference>
<dbReference type="PANTHER" id="PTHR23342:SF0">
    <property type="entry name" value="N-ACETYLGLUTAMATE SYNTHASE, MITOCHONDRIAL"/>
    <property type="match status" value="1"/>
</dbReference>
<evidence type="ECO:0000256" key="13">
    <source>
        <dbReference type="ARBA" id="ARBA00022857"/>
    </source>
</evidence>
<dbReference type="GO" id="GO:0003942">
    <property type="term" value="F:N-acetyl-gamma-glutamyl-phosphate reductase activity"/>
    <property type="evidence" value="ECO:0007669"/>
    <property type="project" value="UniProtKB-UniRule"/>
</dbReference>
<keyword evidence="12 19" id="KW-0067">ATP-binding</keyword>
<dbReference type="NCBIfam" id="NF003387">
    <property type="entry name" value="PRK04531.1-2"/>
    <property type="match status" value="1"/>
</dbReference>
<comment type="pathway">
    <text evidence="2 19">Amino-acid biosynthesis; L-arginine biosynthesis; N(2)-acetyl-L-ornithine from L-glutamate: step 2/4.</text>
</comment>
<dbReference type="Gene3D" id="3.30.360.10">
    <property type="entry name" value="Dihydrodipicolinate Reductase, domain 2"/>
    <property type="match status" value="1"/>
</dbReference>
<keyword evidence="15 19" id="KW-0560">Oxidoreductase</keyword>
<evidence type="ECO:0000256" key="9">
    <source>
        <dbReference type="ARBA" id="ARBA00022679"/>
    </source>
</evidence>
<proteinExistence type="inferred from homology"/>
<dbReference type="Gene3D" id="3.40.1160.10">
    <property type="entry name" value="Acetylglutamate kinase-like"/>
    <property type="match status" value="1"/>
</dbReference>
<dbReference type="Gene3D" id="3.40.630.30">
    <property type="match status" value="1"/>
</dbReference>
<evidence type="ECO:0000256" key="11">
    <source>
        <dbReference type="ARBA" id="ARBA00022777"/>
    </source>
</evidence>